<sequence>MHDVPDRYRAEPVFQPTLVPLTEESLEKHRSGVLEDSLIGATGSETNTAAQIGVPACNGPLATQATSWLETLVFVEPHIFTNR</sequence>
<protein>
    <submittedName>
        <fullName evidence="1">Uncharacterized protein</fullName>
    </submittedName>
</protein>
<accession>A0A9Q1IFG2</accession>
<dbReference type="Proteomes" id="UP001152622">
    <property type="component" value="Chromosome 18"/>
</dbReference>
<proteinExistence type="predicted"/>
<evidence type="ECO:0000313" key="1">
    <source>
        <dbReference type="EMBL" id="KAJ8337694.1"/>
    </source>
</evidence>
<dbReference type="EMBL" id="JAINUF010000018">
    <property type="protein sequence ID" value="KAJ8337694.1"/>
    <property type="molecule type" value="Genomic_DNA"/>
</dbReference>
<reference evidence="1" key="1">
    <citation type="journal article" date="2023" name="Science">
        <title>Genome structures resolve the early diversification of teleost fishes.</title>
        <authorList>
            <person name="Parey E."/>
            <person name="Louis A."/>
            <person name="Montfort J."/>
            <person name="Bouchez O."/>
            <person name="Roques C."/>
            <person name="Iampietro C."/>
            <person name="Lluch J."/>
            <person name="Castinel A."/>
            <person name="Donnadieu C."/>
            <person name="Desvignes T."/>
            <person name="Floi Bucao C."/>
            <person name="Jouanno E."/>
            <person name="Wen M."/>
            <person name="Mejri S."/>
            <person name="Dirks R."/>
            <person name="Jansen H."/>
            <person name="Henkel C."/>
            <person name="Chen W.J."/>
            <person name="Zahm M."/>
            <person name="Cabau C."/>
            <person name="Klopp C."/>
            <person name="Thompson A.W."/>
            <person name="Robinson-Rechavi M."/>
            <person name="Braasch I."/>
            <person name="Lecointre G."/>
            <person name="Bobe J."/>
            <person name="Postlethwait J.H."/>
            <person name="Berthelot C."/>
            <person name="Roest Crollius H."/>
            <person name="Guiguen Y."/>
        </authorList>
    </citation>
    <scope>NUCLEOTIDE SEQUENCE</scope>
    <source>
        <strain evidence="1">WJC10195</strain>
    </source>
</reference>
<keyword evidence="2" id="KW-1185">Reference proteome</keyword>
<name>A0A9Q1IFG2_SYNKA</name>
<organism evidence="1 2">
    <name type="scientific">Synaphobranchus kaupii</name>
    <name type="common">Kaup's arrowtooth eel</name>
    <dbReference type="NCBI Taxonomy" id="118154"/>
    <lineage>
        <taxon>Eukaryota</taxon>
        <taxon>Metazoa</taxon>
        <taxon>Chordata</taxon>
        <taxon>Craniata</taxon>
        <taxon>Vertebrata</taxon>
        <taxon>Euteleostomi</taxon>
        <taxon>Actinopterygii</taxon>
        <taxon>Neopterygii</taxon>
        <taxon>Teleostei</taxon>
        <taxon>Anguilliformes</taxon>
        <taxon>Synaphobranchidae</taxon>
        <taxon>Synaphobranchus</taxon>
    </lineage>
</organism>
<gene>
    <name evidence="1" type="ORF">SKAU_G00366600</name>
</gene>
<dbReference type="AlphaFoldDB" id="A0A9Q1IFG2"/>
<evidence type="ECO:0000313" key="2">
    <source>
        <dbReference type="Proteomes" id="UP001152622"/>
    </source>
</evidence>
<comment type="caution">
    <text evidence="1">The sequence shown here is derived from an EMBL/GenBank/DDBJ whole genome shotgun (WGS) entry which is preliminary data.</text>
</comment>